<dbReference type="PANTHER" id="PTHR46238:SF8">
    <property type="entry name" value="ENDONUCLEASE_EXONUCLEASE_PHOSPHATASE DOMAIN-CONTAINING PROTEIN"/>
    <property type="match status" value="1"/>
</dbReference>
<comment type="caution">
    <text evidence="2">The sequence shown here is derived from an EMBL/GenBank/DDBJ whole genome shotgun (WGS) entry which is preliminary data.</text>
</comment>
<reference evidence="2" key="1">
    <citation type="submission" date="2023-06" db="EMBL/GenBank/DDBJ databases">
        <title>Male Hemibagrus guttatus genome.</title>
        <authorList>
            <person name="Bian C."/>
        </authorList>
    </citation>
    <scope>NUCLEOTIDE SEQUENCE</scope>
    <source>
        <strain evidence="2">Male_cb2023</strain>
        <tissue evidence="2">Muscle</tissue>
    </source>
</reference>
<dbReference type="PANTHER" id="PTHR46238">
    <property type="entry name" value="REVERSE TRANSCRIPTASE DOMAIN-CONTAINING PROTEIN"/>
    <property type="match status" value="1"/>
</dbReference>
<evidence type="ECO:0000256" key="1">
    <source>
        <dbReference type="SAM" id="MobiDB-lite"/>
    </source>
</evidence>
<name>A0AAE0PVT7_9TELE</name>
<keyword evidence="3" id="KW-1185">Reference proteome</keyword>
<evidence type="ECO:0008006" key="4">
    <source>
        <dbReference type="Google" id="ProtNLM"/>
    </source>
</evidence>
<protein>
    <recommendedName>
        <fullName evidence="4">Reverse transcriptase</fullName>
    </recommendedName>
</protein>
<evidence type="ECO:0000313" key="3">
    <source>
        <dbReference type="Proteomes" id="UP001274896"/>
    </source>
</evidence>
<dbReference type="EMBL" id="JAUCMX010000027">
    <property type="protein sequence ID" value="KAK3508962.1"/>
    <property type="molecule type" value="Genomic_DNA"/>
</dbReference>
<sequence length="330" mass="39111">MEEEREDEREGDEDDKRRRRGKERRKERSWRKWKIRGRMMNRRRRNDEEEEEERKRMRKKRRHNCDRKISARIKGKVYRTVVRAAMLYGLETVSLRKRQESELEVAELKMLRFSLGVTRLDRIRNEYIRGTAHVGRLGDKVREARLRWFGHVQRRESEYIGRRMLDMELPGRRQRGRPKRRYMDGINEDMKLVGASVEDAEDRDREAATKNKTTDLEEYTLSVTSHISKCINDRLQVHHYTTQSEAVDDREARKTIPLPEDQVLCLTTANVKKTLHRVNPWKAAGPDNIPGRVLRKCAEELADVFNDVFSISLNNATIPTTIPLHSHPSS</sequence>
<dbReference type="AlphaFoldDB" id="A0AAE0PVT7"/>
<organism evidence="2 3">
    <name type="scientific">Hemibagrus guttatus</name>
    <dbReference type="NCBI Taxonomy" id="175788"/>
    <lineage>
        <taxon>Eukaryota</taxon>
        <taxon>Metazoa</taxon>
        <taxon>Chordata</taxon>
        <taxon>Craniata</taxon>
        <taxon>Vertebrata</taxon>
        <taxon>Euteleostomi</taxon>
        <taxon>Actinopterygii</taxon>
        <taxon>Neopterygii</taxon>
        <taxon>Teleostei</taxon>
        <taxon>Ostariophysi</taxon>
        <taxon>Siluriformes</taxon>
        <taxon>Bagridae</taxon>
        <taxon>Hemibagrus</taxon>
    </lineage>
</organism>
<feature type="compositionally biased region" description="Basic residues" evidence="1">
    <location>
        <begin position="56"/>
        <end position="65"/>
    </location>
</feature>
<feature type="region of interest" description="Disordered" evidence="1">
    <location>
        <begin position="1"/>
        <end position="29"/>
    </location>
</feature>
<feature type="compositionally biased region" description="Acidic residues" evidence="1">
    <location>
        <begin position="1"/>
        <end position="13"/>
    </location>
</feature>
<feature type="compositionally biased region" description="Basic residues" evidence="1">
    <location>
        <begin position="17"/>
        <end position="29"/>
    </location>
</feature>
<evidence type="ECO:0000313" key="2">
    <source>
        <dbReference type="EMBL" id="KAK3508962.1"/>
    </source>
</evidence>
<gene>
    <name evidence="2" type="ORF">QTP70_015388</name>
</gene>
<accession>A0AAE0PVT7</accession>
<proteinExistence type="predicted"/>
<dbReference type="Proteomes" id="UP001274896">
    <property type="component" value="Unassembled WGS sequence"/>
</dbReference>
<feature type="region of interest" description="Disordered" evidence="1">
    <location>
        <begin position="41"/>
        <end position="65"/>
    </location>
</feature>